<accession>A0A1H6F8F0</accession>
<organism evidence="1 2">
    <name type="scientific">Candidatus Venteria ishoeyi</name>
    <dbReference type="NCBI Taxonomy" id="1899563"/>
    <lineage>
        <taxon>Bacteria</taxon>
        <taxon>Pseudomonadati</taxon>
        <taxon>Pseudomonadota</taxon>
        <taxon>Gammaproteobacteria</taxon>
        <taxon>Thiotrichales</taxon>
        <taxon>Thiotrichaceae</taxon>
        <taxon>Venteria</taxon>
    </lineage>
</organism>
<dbReference type="EMBL" id="FMSV02000179">
    <property type="protein sequence ID" value="SEH05245.1"/>
    <property type="molecule type" value="Genomic_DNA"/>
</dbReference>
<evidence type="ECO:0000313" key="2">
    <source>
        <dbReference type="Proteomes" id="UP000236724"/>
    </source>
</evidence>
<evidence type="ECO:0000313" key="1">
    <source>
        <dbReference type="EMBL" id="SEH05245.1"/>
    </source>
</evidence>
<reference evidence="1 2" key="1">
    <citation type="submission" date="2016-10" db="EMBL/GenBank/DDBJ databases">
        <authorList>
            <person name="de Groot N.N."/>
        </authorList>
    </citation>
    <scope>NUCLEOTIDE SEQUENCE [LARGE SCALE GENOMIC DNA]</scope>
    <source>
        <strain evidence="1">MBHS1</strain>
    </source>
</reference>
<dbReference type="Proteomes" id="UP000236724">
    <property type="component" value="Unassembled WGS sequence"/>
</dbReference>
<protein>
    <submittedName>
        <fullName evidence="1">Uncharacterized protein</fullName>
    </submittedName>
</protein>
<gene>
    <name evidence="1" type="ORF">MBHS_01098</name>
</gene>
<name>A0A1H6F8F0_9GAMM</name>
<dbReference type="AlphaFoldDB" id="A0A1H6F8F0"/>
<sequence>MPVVYYSTLISVAYGHNAKDSALDGQVIRAKQLEEIAAK</sequence>
<keyword evidence="2" id="KW-1185">Reference proteome</keyword>
<proteinExistence type="predicted"/>